<dbReference type="GO" id="GO:0005634">
    <property type="term" value="C:nucleus"/>
    <property type="evidence" value="ECO:0007669"/>
    <property type="project" value="TreeGrafter"/>
</dbReference>
<evidence type="ECO:0000256" key="5">
    <source>
        <dbReference type="SAM" id="Phobius"/>
    </source>
</evidence>
<evidence type="ECO:0000256" key="1">
    <source>
        <dbReference type="ARBA" id="ARBA00001946"/>
    </source>
</evidence>
<dbReference type="GO" id="GO:0003906">
    <property type="term" value="F:DNA-(apurinic or apyrimidinic site) endonuclease activity"/>
    <property type="evidence" value="ECO:0007669"/>
    <property type="project" value="TreeGrafter"/>
</dbReference>
<dbReference type="InterPro" id="IPR004808">
    <property type="entry name" value="AP_endonuc_1"/>
</dbReference>
<keyword evidence="5" id="KW-1133">Transmembrane helix</keyword>
<proteinExistence type="predicted"/>
<keyword evidence="2" id="KW-0479">Metal-binding</keyword>
<organism evidence="6 7">
    <name type="scientific">Sander lucioperca</name>
    <name type="common">Pike-perch</name>
    <name type="synonym">Perca lucioperca</name>
    <dbReference type="NCBI Taxonomy" id="283035"/>
    <lineage>
        <taxon>Eukaryota</taxon>
        <taxon>Metazoa</taxon>
        <taxon>Chordata</taxon>
        <taxon>Craniata</taxon>
        <taxon>Vertebrata</taxon>
        <taxon>Euteleostomi</taxon>
        <taxon>Actinopterygii</taxon>
        <taxon>Neopterygii</taxon>
        <taxon>Teleostei</taxon>
        <taxon>Neoteleostei</taxon>
        <taxon>Acanthomorphata</taxon>
        <taxon>Eupercaria</taxon>
        <taxon>Perciformes</taxon>
        <taxon>Percoidei</taxon>
        <taxon>Percidae</taxon>
        <taxon>Luciopercinae</taxon>
        <taxon>Sander</taxon>
    </lineage>
</organism>
<dbReference type="InterPro" id="IPR036691">
    <property type="entry name" value="Endo/exonu/phosph_ase_sf"/>
</dbReference>
<keyword evidence="7" id="KW-1185">Reference proteome</keyword>
<keyword evidence="4" id="KW-0460">Magnesium</keyword>
<evidence type="ECO:0000313" key="6">
    <source>
        <dbReference type="Ensembl" id="ENSSLUP00000025081.1"/>
    </source>
</evidence>
<dbReference type="GO" id="GO:0046872">
    <property type="term" value="F:metal ion binding"/>
    <property type="evidence" value="ECO:0007669"/>
    <property type="project" value="UniProtKB-KW"/>
</dbReference>
<dbReference type="GO" id="GO:0008311">
    <property type="term" value="F:double-stranded DNA 3'-5' DNA exonuclease activity"/>
    <property type="evidence" value="ECO:0007669"/>
    <property type="project" value="TreeGrafter"/>
</dbReference>
<evidence type="ECO:0000256" key="4">
    <source>
        <dbReference type="ARBA" id="ARBA00022842"/>
    </source>
</evidence>
<keyword evidence="3" id="KW-0378">Hydrolase</keyword>
<evidence type="ECO:0000313" key="7">
    <source>
        <dbReference type="Proteomes" id="UP000694568"/>
    </source>
</evidence>
<reference evidence="6" key="1">
    <citation type="submission" date="2025-08" db="UniProtKB">
        <authorList>
            <consortium name="Ensembl"/>
        </authorList>
    </citation>
    <scope>IDENTIFICATION</scope>
</reference>
<keyword evidence="5" id="KW-0472">Membrane</keyword>
<dbReference type="Proteomes" id="UP000694568">
    <property type="component" value="Unplaced"/>
</dbReference>
<dbReference type="GO" id="GO:0006284">
    <property type="term" value="P:base-excision repair"/>
    <property type="evidence" value="ECO:0007669"/>
    <property type="project" value="TreeGrafter"/>
</dbReference>
<accession>A0A8C9YKI4</accession>
<dbReference type="Gene3D" id="3.60.10.10">
    <property type="entry name" value="Endonuclease/exonuclease/phosphatase"/>
    <property type="match status" value="1"/>
</dbReference>
<dbReference type="PANTHER" id="PTHR22748:SF23">
    <property type="entry name" value="EXODEOXYRIBONUCLEASE III"/>
    <property type="match status" value="1"/>
</dbReference>
<dbReference type="GeneTree" id="ENSGT01140000282594"/>
<evidence type="ECO:0000256" key="3">
    <source>
        <dbReference type="ARBA" id="ARBA00022801"/>
    </source>
</evidence>
<dbReference type="Ensembl" id="ENSSLUT00000025888.1">
    <property type="protein sequence ID" value="ENSSLUP00000025081.1"/>
    <property type="gene ID" value="ENSSLUG00000011421.1"/>
</dbReference>
<protein>
    <recommendedName>
        <fullName evidence="8">Endonuclease/exonuclease/phosphatase domain-containing protein</fullName>
    </recommendedName>
</protein>
<reference evidence="6" key="2">
    <citation type="submission" date="2025-09" db="UniProtKB">
        <authorList>
            <consortium name="Ensembl"/>
        </authorList>
    </citation>
    <scope>IDENTIFICATION</scope>
</reference>
<dbReference type="GO" id="GO:0008081">
    <property type="term" value="F:phosphoric diester hydrolase activity"/>
    <property type="evidence" value="ECO:0007669"/>
    <property type="project" value="TreeGrafter"/>
</dbReference>
<feature type="transmembrane region" description="Helical" evidence="5">
    <location>
        <begin position="130"/>
        <end position="151"/>
    </location>
</feature>
<dbReference type="AlphaFoldDB" id="A0A8C9YKI4"/>
<evidence type="ECO:0008006" key="8">
    <source>
        <dbReference type="Google" id="ProtNLM"/>
    </source>
</evidence>
<sequence length="177" mass="20226">LSLKKLMKLSLDELRFLSWNVKGLNHPVKRNRVLAHLRQLKAGVAFLQETHLCIADHNHLNRGWKGQIFHSSFQARARGVAILIYNTKPFVPKDIISDKNGRYIVVVGTLCNKNVTLANFYAPNFDDVKLLYRTMLLLLLICPFQICLHLGGTGVSILHSCQMIILFPLLLTKFLFF</sequence>
<keyword evidence="5" id="KW-0812">Transmembrane</keyword>
<comment type="cofactor">
    <cofactor evidence="1">
        <name>Mg(2+)</name>
        <dbReference type="ChEBI" id="CHEBI:18420"/>
    </cofactor>
</comment>
<name>A0A8C9YKI4_SANLU</name>
<evidence type="ECO:0000256" key="2">
    <source>
        <dbReference type="ARBA" id="ARBA00022723"/>
    </source>
</evidence>
<dbReference type="SUPFAM" id="SSF56219">
    <property type="entry name" value="DNase I-like"/>
    <property type="match status" value="1"/>
</dbReference>
<dbReference type="PANTHER" id="PTHR22748">
    <property type="entry name" value="AP ENDONUCLEASE"/>
    <property type="match status" value="1"/>
</dbReference>